<dbReference type="EMBL" id="RRCN01000001">
    <property type="protein sequence ID" value="RRJ64657.1"/>
    <property type="molecule type" value="Genomic_DNA"/>
</dbReference>
<keyword evidence="3" id="KW-0255">Endonuclease</keyword>
<dbReference type="PANTHER" id="PTHR33607:SF2">
    <property type="entry name" value="ENDONUCLEASE-1"/>
    <property type="match status" value="1"/>
</dbReference>
<protein>
    <submittedName>
        <fullName evidence="3">Endonuclease I</fullName>
    </submittedName>
</protein>
<dbReference type="RefSeq" id="WP_128632460.1">
    <property type="nucleotide sequence ID" value="NZ_RRCN01000001.1"/>
</dbReference>
<dbReference type="OrthoDB" id="9770276at2"/>
<evidence type="ECO:0000313" key="4">
    <source>
        <dbReference type="Proteomes" id="UP000267017"/>
    </source>
</evidence>
<evidence type="ECO:0000256" key="1">
    <source>
        <dbReference type="ARBA" id="ARBA00022722"/>
    </source>
</evidence>
<accession>A0A3P3U2T8</accession>
<reference evidence="3 4" key="1">
    <citation type="submission" date="2018-11" db="EMBL/GenBank/DDBJ databases">
        <title>Genome sequencing of Paenibacillus sp. KCOM 3021 (= ChDC PVNT-B20).</title>
        <authorList>
            <person name="Kook J.-K."/>
            <person name="Park S.-N."/>
            <person name="Lim Y.K."/>
        </authorList>
    </citation>
    <scope>NUCLEOTIDE SEQUENCE [LARGE SCALE GENOMIC DNA]</scope>
    <source>
        <strain evidence="3 4">KCOM 3021</strain>
    </source>
</reference>
<dbReference type="AlphaFoldDB" id="A0A3P3U2T8"/>
<sequence>MDTELRTQSHEEENVFAADRLSRLEANLEKFRADEREYYDSAADRADAQRYYASVQLDGLDGRELYHALTDLLERTHTNRIRYKRSDDYLKTLVDLHDDGFLRSIYSGKEAEPHKVIEEDEEDEEEFTAAEDQITESGHLANVEHVVPQSWFNEKEPMRGDLHHLFYCEKDCNSFRGNKVYWDFADYNPDLFGADSVRNECGKGEGGEGHIDGRFEPEHGKGMVARAMLYFILRYPRAIELRHKVKMDIDVLLKWHKDFPPNLKYEKHRNQEIYQIQGNRNPLIDLPQLADRIDFSVFRPLH</sequence>
<dbReference type="SUPFAM" id="SSF54060">
    <property type="entry name" value="His-Me finger endonucleases"/>
    <property type="match status" value="1"/>
</dbReference>
<comment type="caution">
    <text evidence="3">The sequence shown here is derived from an EMBL/GenBank/DDBJ whole genome shotgun (WGS) entry which is preliminary data.</text>
</comment>
<dbReference type="InterPro" id="IPR007346">
    <property type="entry name" value="Endonuclease-I"/>
</dbReference>
<dbReference type="Proteomes" id="UP000267017">
    <property type="component" value="Unassembled WGS sequence"/>
</dbReference>
<proteinExistence type="predicted"/>
<keyword evidence="1" id="KW-0540">Nuclease</keyword>
<dbReference type="InterPro" id="IPR044925">
    <property type="entry name" value="His-Me_finger_sf"/>
</dbReference>
<keyword evidence="2" id="KW-0378">Hydrolase</keyword>
<evidence type="ECO:0000256" key="2">
    <source>
        <dbReference type="ARBA" id="ARBA00022801"/>
    </source>
</evidence>
<name>A0A3P3U2T8_9BACL</name>
<keyword evidence="4" id="KW-1185">Reference proteome</keyword>
<dbReference type="GO" id="GO:0016787">
    <property type="term" value="F:hydrolase activity"/>
    <property type="evidence" value="ECO:0007669"/>
    <property type="project" value="UniProtKB-KW"/>
</dbReference>
<dbReference type="PANTHER" id="PTHR33607">
    <property type="entry name" value="ENDONUCLEASE-1"/>
    <property type="match status" value="1"/>
</dbReference>
<organism evidence="3 4">
    <name type="scientific">Paenibacillus oralis</name>
    <dbReference type="NCBI Taxonomy" id="2490856"/>
    <lineage>
        <taxon>Bacteria</taxon>
        <taxon>Bacillati</taxon>
        <taxon>Bacillota</taxon>
        <taxon>Bacilli</taxon>
        <taxon>Bacillales</taxon>
        <taxon>Paenibacillaceae</taxon>
        <taxon>Paenibacillus</taxon>
    </lineage>
</organism>
<dbReference type="GO" id="GO:0004519">
    <property type="term" value="F:endonuclease activity"/>
    <property type="evidence" value="ECO:0007669"/>
    <property type="project" value="UniProtKB-KW"/>
</dbReference>
<gene>
    <name evidence="3" type="ORF">EHV15_18305</name>
</gene>
<dbReference type="Pfam" id="PF04231">
    <property type="entry name" value="Endonuclease_1"/>
    <property type="match status" value="1"/>
</dbReference>
<evidence type="ECO:0000313" key="3">
    <source>
        <dbReference type="EMBL" id="RRJ64657.1"/>
    </source>
</evidence>